<organism evidence="2 3">
    <name type="scientific">Sphingopyxis witflariensis</name>
    <dbReference type="NCBI Taxonomy" id="173675"/>
    <lineage>
        <taxon>Bacteria</taxon>
        <taxon>Pseudomonadati</taxon>
        <taxon>Pseudomonadota</taxon>
        <taxon>Alphaproteobacteria</taxon>
        <taxon>Sphingomonadales</taxon>
        <taxon>Sphingomonadaceae</taxon>
        <taxon>Sphingopyxis</taxon>
    </lineage>
</organism>
<dbReference type="EMBL" id="NISJ01000007">
    <property type="protein sequence ID" value="OWQ95364.1"/>
    <property type="molecule type" value="Genomic_DNA"/>
</dbReference>
<evidence type="ECO:0000313" key="2">
    <source>
        <dbReference type="EMBL" id="OWQ95364.1"/>
    </source>
</evidence>
<name>A0A246JQS5_9SPHN</name>
<keyword evidence="1" id="KW-1133">Transmembrane helix</keyword>
<keyword evidence="3" id="KW-1185">Reference proteome</keyword>
<gene>
    <name evidence="2" type="ORF">CDQ91_13860</name>
</gene>
<sequence>MADWAFWAMIGGMLTMLGSFAALYFIRATLLATKETLQEERDRNAIEMRAYVVVIPQGIEKDIGKSEYRGQIEIHNIGKTPAHNVSARVWMKQSKFDAVDFETEPFQTLADRTLLPDARMRQGTKNTGPISDFAKKPGFIFVFGRIDYTDYLMKRRSTTFCHRYNKATLATDPNEIAPLAEPQVLIRAATARHHIHGNRAD</sequence>
<keyword evidence="1" id="KW-0472">Membrane</keyword>
<accession>A0A246JQS5</accession>
<dbReference type="AlphaFoldDB" id="A0A246JQS5"/>
<evidence type="ECO:0000256" key="1">
    <source>
        <dbReference type="SAM" id="Phobius"/>
    </source>
</evidence>
<keyword evidence="1" id="KW-0812">Transmembrane</keyword>
<reference evidence="2 3" key="1">
    <citation type="journal article" date="2002" name="Int. J. Syst. Evol. Microbiol.">
        <title>Sphingopyxis witflariensis sp. nov., isolated from activated sludge.</title>
        <authorList>
            <person name="Kampfer P."/>
            <person name="Witzenberger R."/>
            <person name="Denner E.B."/>
            <person name="Busse H.J."/>
            <person name="Neef A."/>
        </authorList>
    </citation>
    <scope>NUCLEOTIDE SEQUENCE [LARGE SCALE GENOMIC DNA]</scope>
    <source>
        <strain evidence="2 3">DSM 14551</strain>
    </source>
</reference>
<evidence type="ECO:0000313" key="3">
    <source>
        <dbReference type="Proteomes" id="UP000197097"/>
    </source>
</evidence>
<protein>
    <submittedName>
        <fullName evidence="2">Uncharacterized protein</fullName>
    </submittedName>
</protein>
<comment type="caution">
    <text evidence="2">The sequence shown here is derived from an EMBL/GenBank/DDBJ whole genome shotgun (WGS) entry which is preliminary data.</text>
</comment>
<proteinExistence type="predicted"/>
<feature type="transmembrane region" description="Helical" evidence="1">
    <location>
        <begin position="6"/>
        <end position="26"/>
    </location>
</feature>
<dbReference type="Proteomes" id="UP000197097">
    <property type="component" value="Unassembled WGS sequence"/>
</dbReference>